<dbReference type="RefSeq" id="WP_378016822.1">
    <property type="nucleotide sequence ID" value="NZ_JBHSKT010000003.1"/>
</dbReference>
<comment type="caution">
    <text evidence="2">The sequence shown here is derived from an EMBL/GenBank/DDBJ whole genome shotgun (WGS) entry which is preliminary data.</text>
</comment>
<evidence type="ECO:0000256" key="1">
    <source>
        <dbReference type="SAM" id="MobiDB-lite"/>
    </source>
</evidence>
<accession>A0ABW0EB71</accession>
<feature type="compositionally biased region" description="Basic and acidic residues" evidence="1">
    <location>
        <begin position="233"/>
        <end position="247"/>
    </location>
</feature>
<dbReference type="EMBL" id="JBHSKT010000003">
    <property type="protein sequence ID" value="MFC5270453.1"/>
    <property type="molecule type" value="Genomic_DNA"/>
</dbReference>
<organism evidence="2 3">
    <name type="scientific">Adhaeribacter terreus</name>
    <dbReference type="NCBI Taxonomy" id="529703"/>
    <lineage>
        <taxon>Bacteria</taxon>
        <taxon>Pseudomonadati</taxon>
        <taxon>Bacteroidota</taxon>
        <taxon>Cytophagia</taxon>
        <taxon>Cytophagales</taxon>
        <taxon>Hymenobacteraceae</taxon>
        <taxon>Adhaeribacter</taxon>
    </lineage>
</organism>
<keyword evidence="3" id="KW-1185">Reference proteome</keyword>
<feature type="compositionally biased region" description="Basic and acidic residues" evidence="1">
    <location>
        <begin position="193"/>
        <end position="222"/>
    </location>
</feature>
<evidence type="ECO:0000313" key="3">
    <source>
        <dbReference type="Proteomes" id="UP001596161"/>
    </source>
</evidence>
<dbReference type="Proteomes" id="UP001596161">
    <property type="component" value="Unassembled WGS sequence"/>
</dbReference>
<feature type="region of interest" description="Disordered" evidence="1">
    <location>
        <begin position="184"/>
        <end position="247"/>
    </location>
</feature>
<reference evidence="3" key="1">
    <citation type="journal article" date="2019" name="Int. J. Syst. Evol. Microbiol.">
        <title>The Global Catalogue of Microorganisms (GCM) 10K type strain sequencing project: providing services to taxonomists for standard genome sequencing and annotation.</title>
        <authorList>
            <consortium name="The Broad Institute Genomics Platform"/>
            <consortium name="The Broad Institute Genome Sequencing Center for Infectious Disease"/>
            <person name="Wu L."/>
            <person name="Ma J."/>
        </authorList>
    </citation>
    <scope>NUCLEOTIDE SEQUENCE [LARGE SCALE GENOMIC DNA]</scope>
    <source>
        <strain evidence="3">KACC 12602</strain>
    </source>
</reference>
<protein>
    <submittedName>
        <fullName evidence="2">Uncharacterized protein</fullName>
    </submittedName>
</protein>
<name>A0ABW0EB71_9BACT</name>
<feature type="compositionally biased region" description="Polar residues" evidence="1">
    <location>
        <begin position="1"/>
        <end position="18"/>
    </location>
</feature>
<sequence length="247" mass="30510">MNRFGSNSFENENDQFADNQRIGRQLAENNPRPWNETYDPERTYQGRHHSHPGYRSDYPSRSDQYYNRSAYGNEPSFYAGSHQDYPANDPAWRHHDDRIWSERNDYKDSDYRYRSGHRNFWHEDYDDKYEANRHPHRRHPESFIEHLGEGIREGWNNLVHPRHERERYEAHRRERMHRNELRHWPNAENYPSAEDRSQRAIREEERREDEMRRRQIEQESRRHGAGWHNAGPNHHDEDFFDSRNFRL</sequence>
<feature type="region of interest" description="Disordered" evidence="1">
    <location>
        <begin position="1"/>
        <end position="63"/>
    </location>
</feature>
<gene>
    <name evidence="2" type="ORF">ACFPIB_07530</name>
</gene>
<proteinExistence type="predicted"/>
<evidence type="ECO:0000313" key="2">
    <source>
        <dbReference type="EMBL" id="MFC5270453.1"/>
    </source>
</evidence>